<comment type="similarity">
    <text evidence="1">Belongs to the sigma-70 factor family. ECF subfamily.</text>
</comment>
<evidence type="ECO:0000256" key="5">
    <source>
        <dbReference type="ARBA" id="ARBA00023163"/>
    </source>
</evidence>
<evidence type="ECO:0000256" key="1">
    <source>
        <dbReference type="ARBA" id="ARBA00010641"/>
    </source>
</evidence>
<dbReference type="EMBL" id="CAEZSR010000222">
    <property type="protein sequence ID" value="CAB4589841.1"/>
    <property type="molecule type" value="Genomic_DNA"/>
</dbReference>
<dbReference type="GO" id="GO:0006352">
    <property type="term" value="P:DNA-templated transcription initiation"/>
    <property type="evidence" value="ECO:0007669"/>
    <property type="project" value="InterPro"/>
</dbReference>
<accession>A0A6J6FM18</accession>
<feature type="domain" description="RNA polymerase sigma factor 70 region 4 type 2" evidence="8">
    <location>
        <begin position="126"/>
        <end position="177"/>
    </location>
</feature>
<reference evidence="9" key="1">
    <citation type="submission" date="2020-05" db="EMBL/GenBank/DDBJ databases">
        <authorList>
            <person name="Chiriac C."/>
            <person name="Salcher M."/>
            <person name="Ghai R."/>
            <person name="Kavagutti S V."/>
        </authorList>
    </citation>
    <scope>NUCLEOTIDE SEQUENCE</scope>
</reference>
<evidence type="ECO:0000256" key="6">
    <source>
        <dbReference type="SAM" id="MobiDB-lite"/>
    </source>
</evidence>
<keyword evidence="4" id="KW-0238">DNA-binding</keyword>
<gene>
    <name evidence="9" type="ORF">UFOPK1493_03682</name>
</gene>
<evidence type="ECO:0000256" key="4">
    <source>
        <dbReference type="ARBA" id="ARBA00023125"/>
    </source>
</evidence>
<dbReference type="InterPro" id="IPR039425">
    <property type="entry name" value="RNA_pol_sigma-70-like"/>
</dbReference>
<dbReference type="InterPro" id="IPR007627">
    <property type="entry name" value="RNA_pol_sigma70_r2"/>
</dbReference>
<dbReference type="NCBIfam" id="TIGR02937">
    <property type="entry name" value="sigma70-ECF"/>
    <property type="match status" value="1"/>
</dbReference>
<dbReference type="SUPFAM" id="SSF88946">
    <property type="entry name" value="Sigma2 domain of RNA polymerase sigma factors"/>
    <property type="match status" value="1"/>
</dbReference>
<dbReference type="InterPro" id="IPR036388">
    <property type="entry name" value="WH-like_DNA-bd_sf"/>
</dbReference>
<dbReference type="Pfam" id="PF04542">
    <property type="entry name" value="Sigma70_r2"/>
    <property type="match status" value="1"/>
</dbReference>
<evidence type="ECO:0000259" key="7">
    <source>
        <dbReference type="Pfam" id="PF04542"/>
    </source>
</evidence>
<dbReference type="InterPro" id="IPR013325">
    <property type="entry name" value="RNA_pol_sigma_r2"/>
</dbReference>
<evidence type="ECO:0000313" key="9">
    <source>
        <dbReference type="EMBL" id="CAB4589841.1"/>
    </source>
</evidence>
<dbReference type="SUPFAM" id="SSF88659">
    <property type="entry name" value="Sigma3 and sigma4 domains of RNA polymerase sigma factors"/>
    <property type="match status" value="1"/>
</dbReference>
<evidence type="ECO:0000256" key="3">
    <source>
        <dbReference type="ARBA" id="ARBA00023082"/>
    </source>
</evidence>
<dbReference type="Pfam" id="PF08281">
    <property type="entry name" value="Sigma70_r4_2"/>
    <property type="match status" value="1"/>
</dbReference>
<dbReference type="Gene3D" id="1.10.1740.10">
    <property type="match status" value="1"/>
</dbReference>
<keyword evidence="2" id="KW-0805">Transcription regulation</keyword>
<dbReference type="PANTHER" id="PTHR43133">
    <property type="entry name" value="RNA POLYMERASE ECF-TYPE SIGMA FACTO"/>
    <property type="match status" value="1"/>
</dbReference>
<dbReference type="GO" id="GO:0016987">
    <property type="term" value="F:sigma factor activity"/>
    <property type="evidence" value="ECO:0007669"/>
    <property type="project" value="UniProtKB-KW"/>
</dbReference>
<dbReference type="InterPro" id="IPR014284">
    <property type="entry name" value="RNA_pol_sigma-70_dom"/>
</dbReference>
<protein>
    <submittedName>
        <fullName evidence="9">Unannotated protein</fullName>
    </submittedName>
</protein>
<feature type="domain" description="RNA polymerase sigma-70 region 2" evidence="7">
    <location>
        <begin position="38"/>
        <end position="102"/>
    </location>
</feature>
<dbReference type="PANTHER" id="PTHR43133:SF50">
    <property type="entry name" value="ECF RNA POLYMERASE SIGMA FACTOR SIGM"/>
    <property type="match status" value="1"/>
</dbReference>
<evidence type="ECO:0000259" key="8">
    <source>
        <dbReference type="Pfam" id="PF08281"/>
    </source>
</evidence>
<sequence>MTDDTTERAAIEDDLDDRAEDDLVRVVVPPPEFDRWYASTAPRLQASLTIVTGDPHAAADATAEAMARALERWRRVGTMDAPEAWTYRVAVNVWKRQQRRASLGRSLLRRTVPRSEHVTTAALPVEIRQLVDALPRRQREVLVLRLVLGLSQAETAAVTGLADGTVASTLSDAKRSMRAALGDSHDGPDHHQEVTP</sequence>
<proteinExistence type="inferred from homology"/>
<organism evidence="9">
    <name type="scientific">freshwater metagenome</name>
    <dbReference type="NCBI Taxonomy" id="449393"/>
    <lineage>
        <taxon>unclassified sequences</taxon>
        <taxon>metagenomes</taxon>
        <taxon>ecological metagenomes</taxon>
    </lineage>
</organism>
<dbReference type="Gene3D" id="1.10.10.10">
    <property type="entry name" value="Winged helix-like DNA-binding domain superfamily/Winged helix DNA-binding domain"/>
    <property type="match status" value="1"/>
</dbReference>
<feature type="compositionally biased region" description="Basic and acidic residues" evidence="6">
    <location>
        <begin position="183"/>
        <end position="196"/>
    </location>
</feature>
<feature type="region of interest" description="Disordered" evidence="6">
    <location>
        <begin position="177"/>
        <end position="196"/>
    </location>
</feature>
<keyword evidence="5" id="KW-0804">Transcription</keyword>
<evidence type="ECO:0000256" key="2">
    <source>
        <dbReference type="ARBA" id="ARBA00023015"/>
    </source>
</evidence>
<dbReference type="AlphaFoldDB" id="A0A6J6FM18"/>
<dbReference type="InterPro" id="IPR013324">
    <property type="entry name" value="RNA_pol_sigma_r3/r4-like"/>
</dbReference>
<name>A0A6J6FM18_9ZZZZ</name>
<keyword evidence="3" id="KW-0731">Sigma factor</keyword>
<dbReference type="GO" id="GO:0003677">
    <property type="term" value="F:DNA binding"/>
    <property type="evidence" value="ECO:0007669"/>
    <property type="project" value="UniProtKB-KW"/>
</dbReference>
<dbReference type="InterPro" id="IPR013249">
    <property type="entry name" value="RNA_pol_sigma70_r4_t2"/>
</dbReference>